<evidence type="ECO:0000313" key="3">
    <source>
        <dbReference type="Proteomes" id="UP000634136"/>
    </source>
</evidence>
<evidence type="ECO:0000313" key="2">
    <source>
        <dbReference type="EMBL" id="KAF7833566.1"/>
    </source>
</evidence>
<keyword evidence="1" id="KW-0175">Coiled coil</keyword>
<dbReference type="Proteomes" id="UP000634136">
    <property type="component" value="Unassembled WGS sequence"/>
</dbReference>
<name>A0A835C8R4_9FABA</name>
<organism evidence="2 3">
    <name type="scientific">Senna tora</name>
    <dbReference type="NCBI Taxonomy" id="362788"/>
    <lineage>
        <taxon>Eukaryota</taxon>
        <taxon>Viridiplantae</taxon>
        <taxon>Streptophyta</taxon>
        <taxon>Embryophyta</taxon>
        <taxon>Tracheophyta</taxon>
        <taxon>Spermatophyta</taxon>
        <taxon>Magnoliopsida</taxon>
        <taxon>eudicotyledons</taxon>
        <taxon>Gunneridae</taxon>
        <taxon>Pentapetalae</taxon>
        <taxon>rosids</taxon>
        <taxon>fabids</taxon>
        <taxon>Fabales</taxon>
        <taxon>Fabaceae</taxon>
        <taxon>Caesalpinioideae</taxon>
        <taxon>Cassia clade</taxon>
        <taxon>Senna</taxon>
    </lineage>
</organism>
<sequence length="181" mass="21341">MLSSRKSLCLHSCTFKERLEKSSLEQRSLIRTKLSMMTEGYEMNCTIDSPLGNNSQEFEQPLCTKIEECKNELKNLSAKKNRMLDELRKSKAKHVELRRKVSILKKLRRDDGSMTNGSKIAELKEEIRELREAKRKRDLEVCQMYMESQARFKEALEEKLLASTMRVMVEQWKKAKKARNY</sequence>
<dbReference type="EMBL" id="JAAIUW010000005">
    <property type="protein sequence ID" value="KAF7833566.1"/>
    <property type="molecule type" value="Genomic_DNA"/>
</dbReference>
<dbReference type="AlphaFoldDB" id="A0A835C8R4"/>
<feature type="coiled-coil region" evidence="1">
    <location>
        <begin position="66"/>
        <end position="140"/>
    </location>
</feature>
<keyword evidence="3" id="KW-1185">Reference proteome</keyword>
<accession>A0A835C8R4</accession>
<proteinExistence type="predicted"/>
<comment type="caution">
    <text evidence="2">The sequence shown here is derived from an EMBL/GenBank/DDBJ whole genome shotgun (WGS) entry which is preliminary data.</text>
</comment>
<protein>
    <submittedName>
        <fullName evidence="2">Uncharacterized protein</fullName>
    </submittedName>
</protein>
<gene>
    <name evidence="2" type="ORF">G2W53_015899</name>
</gene>
<reference evidence="2" key="1">
    <citation type="submission" date="2020-09" db="EMBL/GenBank/DDBJ databases">
        <title>Genome-Enabled Discovery of Anthraquinone Biosynthesis in Senna tora.</title>
        <authorList>
            <person name="Kang S.-H."/>
            <person name="Pandey R.P."/>
            <person name="Lee C.-M."/>
            <person name="Sim J.-S."/>
            <person name="Jeong J.-T."/>
            <person name="Choi B.-S."/>
            <person name="Jung M."/>
            <person name="Ginzburg D."/>
            <person name="Zhao K."/>
            <person name="Won S.Y."/>
            <person name="Oh T.-J."/>
            <person name="Yu Y."/>
            <person name="Kim N.-H."/>
            <person name="Lee O.R."/>
            <person name="Lee T.-H."/>
            <person name="Bashyal P."/>
            <person name="Kim T.-S."/>
            <person name="Lee W.-H."/>
            <person name="Kawkins C."/>
            <person name="Kim C.-K."/>
            <person name="Kim J.S."/>
            <person name="Ahn B.O."/>
            <person name="Rhee S.Y."/>
            <person name="Sohng J.K."/>
        </authorList>
    </citation>
    <scope>NUCLEOTIDE SEQUENCE</scope>
    <source>
        <tissue evidence="2">Leaf</tissue>
    </source>
</reference>
<evidence type="ECO:0000256" key="1">
    <source>
        <dbReference type="SAM" id="Coils"/>
    </source>
</evidence>